<organism evidence="2 3">
    <name type="scientific">Pontibacillus chungwhensis</name>
    <dbReference type="NCBI Taxonomy" id="265426"/>
    <lineage>
        <taxon>Bacteria</taxon>
        <taxon>Bacillati</taxon>
        <taxon>Bacillota</taxon>
        <taxon>Bacilli</taxon>
        <taxon>Bacillales</taxon>
        <taxon>Bacillaceae</taxon>
        <taxon>Pontibacillus</taxon>
    </lineage>
</organism>
<evidence type="ECO:0000313" key="3">
    <source>
        <dbReference type="Proteomes" id="UP001236652"/>
    </source>
</evidence>
<evidence type="ECO:0000259" key="1">
    <source>
        <dbReference type="Pfam" id="PF13785"/>
    </source>
</evidence>
<sequence>MGIFSKWFSKSKPNENEVKARTPLTIKVGDIVTYDLADYEVVGKITYKDGSYEWYAYQLLEGRNTIWLSAEMDDELELGVYKTISLPVEEPFPSELNYEGQTYHLEEEGKAKVTGEGRSKNIDGRVTHYADYADSEDEQFISVETWGTETEVSLGESVEEYEIKILAGS</sequence>
<dbReference type="RefSeq" id="WP_231417461.1">
    <property type="nucleotide sequence ID" value="NZ_CP126446.1"/>
</dbReference>
<dbReference type="Pfam" id="PF13785">
    <property type="entry name" value="DUF4178"/>
    <property type="match status" value="1"/>
</dbReference>
<evidence type="ECO:0000313" key="2">
    <source>
        <dbReference type="EMBL" id="WIF97216.1"/>
    </source>
</evidence>
<feature type="domain" description="DUF4178" evidence="1">
    <location>
        <begin position="27"/>
        <end position="159"/>
    </location>
</feature>
<dbReference type="Proteomes" id="UP001236652">
    <property type="component" value="Chromosome"/>
</dbReference>
<gene>
    <name evidence="2" type="ORF">QNI29_15925</name>
</gene>
<name>A0ABY8UWV9_9BACI</name>
<protein>
    <submittedName>
        <fullName evidence="2">DUF4178 domain-containing protein</fullName>
    </submittedName>
</protein>
<keyword evidence="3" id="KW-1185">Reference proteome</keyword>
<dbReference type="EMBL" id="CP126446">
    <property type="protein sequence ID" value="WIF97216.1"/>
    <property type="molecule type" value="Genomic_DNA"/>
</dbReference>
<accession>A0ABY8UWV9</accession>
<dbReference type="InterPro" id="IPR025235">
    <property type="entry name" value="DUF4178"/>
</dbReference>
<reference evidence="2 3" key="1">
    <citation type="submission" date="2023-05" db="EMBL/GenBank/DDBJ databases">
        <title>Comparative genomics reveals the evidence of polycyclic aromatic hydrocarbons degradation in moderately halophilic genus Pontibacillus.</title>
        <authorList>
            <person name="Yang H."/>
            <person name="Qian Z."/>
        </authorList>
    </citation>
    <scope>NUCLEOTIDE SEQUENCE [LARGE SCALE GENOMIC DNA]</scope>
    <source>
        <strain evidence="3">HN14</strain>
    </source>
</reference>
<proteinExistence type="predicted"/>